<dbReference type="InterPro" id="IPR002656">
    <property type="entry name" value="Acyl_transf_3_dom"/>
</dbReference>
<feature type="transmembrane region" description="Helical" evidence="1">
    <location>
        <begin position="21"/>
        <end position="42"/>
    </location>
</feature>
<dbReference type="Proteomes" id="UP000094023">
    <property type="component" value="Unassembled WGS sequence"/>
</dbReference>
<name>A0A198GN48_9GAMM</name>
<dbReference type="AlphaFoldDB" id="A0A198GN48"/>
<dbReference type="Pfam" id="PF01757">
    <property type="entry name" value="Acyl_transf_3"/>
    <property type="match status" value="1"/>
</dbReference>
<protein>
    <submittedName>
        <fullName evidence="3">Acyltransferase</fullName>
        <ecNumber evidence="3">2.3.1.-</ecNumber>
    </submittedName>
</protein>
<evidence type="ECO:0000313" key="4">
    <source>
        <dbReference type="Proteomes" id="UP000094023"/>
    </source>
</evidence>
<feature type="transmembrane region" description="Helical" evidence="1">
    <location>
        <begin position="234"/>
        <end position="251"/>
    </location>
</feature>
<organism evidence="3 4">
    <name type="scientific">Proteus myxofaciens ATCC 19692</name>
    <dbReference type="NCBI Taxonomy" id="1354337"/>
    <lineage>
        <taxon>Bacteria</taxon>
        <taxon>Pseudomonadati</taxon>
        <taxon>Pseudomonadota</taxon>
        <taxon>Gammaproteobacteria</taxon>
        <taxon>Enterobacterales</taxon>
        <taxon>Morganellaceae</taxon>
        <taxon>Proteus</taxon>
    </lineage>
</organism>
<keyword evidence="3" id="KW-0808">Transferase</keyword>
<keyword evidence="1" id="KW-1133">Transmembrane helix</keyword>
<keyword evidence="1" id="KW-0472">Membrane</keyword>
<sequence length="272" mass="31651">MFVFISAYTTKTITWREWRSHLLSAIIIYVTFQTIDMIPFYFSGKLSFSLYFLTPQNGVWFFLAVPIWQAIFLLLPRLCLKNQFNLFILLIFSLCISFLCFTLFSLKSGFWSIIHYFPFFIVAYFLNDKVILCLRKGNILILSIIILFTVITLHFQYGEFSIFKEISIINNKLLNYILSFVLSLLLGLAILYFSLSSNKLESIGKNALGIYLIHPIICFIILSLLKYLNIQLNITLVILLTLITITISLLLSKIPFVHWFLVPVVNFSINKK</sequence>
<feature type="transmembrane region" description="Helical" evidence="1">
    <location>
        <begin position="177"/>
        <end position="195"/>
    </location>
</feature>
<feature type="transmembrane region" description="Helical" evidence="1">
    <location>
        <begin position="110"/>
        <end position="127"/>
    </location>
</feature>
<accession>A0A198GN48</accession>
<feature type="transmembrane region" description="Helical" evidence="1">
    <location>
        <begin position="58"/>
        <end position="75"/>
    </location>
</feature>
<keyword evidence="4" id="KW-1185">Reference proteome</keyword>
<feature type="transmembrane region" description="Helical" evidence="1">
    <location>
        <begin position="139"/>
        <end position="157"/>
    </location>
</feature>
<feature type="domain" description="Acyltransferase 3" evidence="2">
    <location>
        <begin position="2"/>
        <end position="252"/>
    </location>
</feature>
<evidence type="ECO:0000256" key="1">
    <source>
        <dbReference type="SAM" id="Phobius"/>
    </source>
</evidence>
<evidence type="ECO:0000313" key="3">
    <source>
        <dbReference type="EMBL" id="OAT38270.1"/>
    </source>
</evidence>
<keyword evidence="1" id="KW-0812">Transmembrane</keyword>
<feature type="transmembrane region" description="Helical" evidence="1">
    <location>
        <begin position="84"/>
        <end position="104"/>
    </location>
</feature>
<feature type="transmembrane region" description="Helical" evidence="1">
    <location>
        <begin position="207"/>
        <end position="228"/>
    </location>
</feature>
<dbReference type="EMBL" id="LXEN01000010">
    <property type="protein sequence ID" value="OAT38270.1"/>
    <property type="molecule type" value="Genomic_DNA"/>
</dbReference>
<comment type="caution">
    <text evidence="3">The sequence shown here is derived from an EMBL/GenBank/DDBJ whole genome shotgun (WGS) entry which is preliminary data.</text>
</comment>
<dbReference type="EC" id="2.3.1.-" evidence="3"/>
<evidence type="ECO:0000259" key="2">
    <source>
        <dbReference type="Pfam" id="PF01757"/>
    </source>
</evidence>
<gene>
    <name evidence="3" type="ORF">M983_0233</name>
</gene>
<keyword evidence="3" id="KW-0012">Acyltransferase</keyword>
<proteinExistence type="predicted"/>
<reference evidence="3 4" key="1">
    <citation type="submission" date="2016-04" db="EMBL/GenBank/DDBJ databases">
        <title>ATOL: Assembling a taxonomically balanced genome-scale reconstruction of the evolutionary history of the Enterobacteriaceae.</title>
        <authorList>
            <person name="Plunkett G.III."/>
            <person name="Neeno-Eckwall E.C."/>
            <person name="Glasner J.D."/>
            <person name="Perna N.T."/>
        </authorList>
    </citation>
    <scope>NUCLEOTIDE SEQUENCE [LARGE SCALE GENOMIC DNA]</scope>
    <source>
        <strain evidence="3 4">ATCC 19692</strain>
    </source>
</reference>
<dbReference type="GO" id="GO:0016747">
    <property type="term" value="F:acyltransferase activity, transferring groups other than amino-acyl groups"/>
    <property type="evidence" value="ECO:0007669"/>
    <property type="project" value="InterPro"/>
</dbReference>